<dbReference type="Proteomes" id="UP000266841">
    <property type="component" value="Unassembled WGS sequence"/>
</dbReference>
<name>K0S7B9_THAOC</name>
<proteinExistence type="predicted"/>
<organism evidence="2 3">
    <name type="scientific">Thalassiosira oceanica</name>
    <name type="common">Marine diatom</name>
    <dbReference type="NCBI Taxonomy" id="159749"/>
    <lineage>
        <taxon>Eukaryota</taxon>
        <taxon>Sar</taxon>
        <taxon>Stramenopiles</taxon>
        <taxon>Ochrophyta</taxon>
        <taxon>Bacillariophyta</taxon>
        <taxon>Coscinodiscophyceae</taxon>
        <taxon>Thalassiosirophycidae</taxon>
        <taxon>Thalassiosirales</taxon>
        <taxon>Thalassiosiraceae</taxon>
        <taxon>Thalassiosira</taxon>
    </lineage>
</organism>
<feature type="signal peptide" evidence="1">
    <location>
        <begin position="1"/>
        <end position="18"/>
    </location>
</feature>
<feature type="chain" id="PRO_5003836877" evidence="1">
    <location>
        <begin position="19"/>
        <end position="98"/>
    </location>
</feature>
<dbReference type="EMBL" id="AGNL01030493">
    <property type="protein sequence ID" value="EJK56791.1"/>
    <property type="molecule type" value="Genomic_DNA"/>
</dbReference>
<protein>
    <submittedName>
        <fullName evidence="2">Uncharacterized protein</fullName>
    </submittedName>
</protein>
<dbReference type="AlphaFoldDB" id="K0S7B9"/>
<evidence type="ECO:0000313" key="3">
    <source>
        <dbReference type="Proteomes" id="UP000266841"/>
    </source>
</evidence>
<reference evidence="2 3" key="1">
    <citation type="journal article" date="2012" name="Genome Biol.">
        <title>Genome and low-iron response of an oceanic diatom adapted to chronic iron limitation.</title>
        <authorList>
            <person name="Lommer M."/>
            <person name="Specht M."/>
            <person name="Roy A.S."/>
            <person name="Kraemer L."/>
            <person name="Andreson R."/>
            <person name="Gutowska M.A."/>
            <person name="Wolf J."/>
            <person name="Bergner S.V."/>
            <person name="Schilhabel M.B."/>
            <person name="Klostermeier U.C."/>
            <person name="Beiko R.G."/>
            <person name="Rosenstiel P."/>
            <person name="Hippler M."/>
            <person name="Laroche J."/>
        </authorList>
    </citation>
    <scope>NUCLEOTIDE SEQUENCE [LARGE SCALE GENOMIC DNA]</scope>
    <source>
        <strain evidence="2 3">CCMP1005</strain>
    </source>
</reference>
<feature type="non-terminal residue" evidence="2">
    <location>
        <position position="98"/>
    </location>
</feature>
<keyword evidence="3" id="KW-1185">Reference proteome</keyword>
<evidence type="ECO:0000256" key="1">
    <source>
        <dbReference type="SAM" id="SignalP"/>
    </source>
</evidence>
<accession>K0S7B9</accession>
<evidence type="ECO:0000313" key="2">
    <source>
        <dbReference type="EMBL" id="EJK56791.1"/>
    </source>
</evidence>
<comment type="caution">
    <text evidence="2">The sequence shown here is derived from an EMBL/GenBank/DDBJ whole genome shotgun (WGS) entry which is preliminary data.</text>
</comment>
<sequence length="98" mass="10387">MMSFIIYASLSLVVAALAAGSTRDGKSRTPPIEDRLASSADTIPYTTLSHSQSSGFGGKLTATFDNAGDFAEFWAKHTSGRYPPEPAPDVDFSKDIVA</sequence>
<gene>
    <name evidence="2" type="ORF">THAOC_23250</name>
</gene>
<keyword evidence="1" id="KW-0732">Signal</keyword>